<dbReference type="EMBL" id="JAAWVT010000001">
    <property type="protein sequence ID" value="NKG19388.1"/>
    <property type="molecule type" value="Genomic_DNA"/>
</dbReference>
<feature type="domain" description="ABC transporter" evidence="3">
    <location>
        <begin position="8"/>
        <end position="231"/>
    </location>
</feature>
<evidence type="ECO:0000259" key="3">
    <source>
        <dbReference type="PROSITE" id="PS50893"/>
    </source>
</evidence>
<proteinExistence type="predicted"/>
<dbReference type="InterPro" id="IPR003593">
    <property type="entry name" value="AAA+_ATPase"/>
</dbReference>
<reference evidence="4 5" key="1">
    <citation type="submission" date="2020-04" db="EMBL/GenBank/DDBJ databases">
        <title>Paeniglutamicibacter sp. ANT13_2, a novel actinomycete isolated from sediment in Antarctica.</title>
        <authorList>
            <person name="Sakdapetsiri C."/>
            <person name="Pinyakong O."/>
        </authorList>
    </citation>
    <scope>NUCLEOTIDE SEQUENCE [LARGE SCALE GENOMIC DNA]</scope>
    <source>
        <strain evidence="4 5">ANT13_2</strain>
    </source>
</reference>
<dbReference type="GO" id="GO:0005524">
    <property type="term" value="F:ATP binding"/>
    <property type="evidence" value="ECO:0007669"/>
    <property type="project" value="UniProtKB-KW"/>
</dbReference>
<keyword evidence="1" id="KW-0547">Nucleotide-binding</keyword>
<protein>
    <submittedName>
        <fullName evidence="4">ABC transporter ATP-binding protein</fullName>
    </submittedName>
</protein>
<accession>A0ABX1G053</accession>
<organism evidence="4 5">
    <name type="scientific">Paeniglutamicibacter terrestris</name>
    <dbReference type="NCBI Taxonomy" id="2723403"/>
    <lineage>
        <taxon>Bacteria</taxon>
        <taxon>Bacillati</taxon>
        <taxon>Actinomycetota</taxon>
        <taxon>Actinomycetes</taxon>
        <taxon>Micrococcales</taxon>
        <taxon>Micrococcaceae</taxon>
        <taxon>Paeniglutamicibacter</taxon>
    </lineage>
</organism>
<dbReference type="PANTHER" id="PTHR43038">
    <property type="entry name" value="ATP-BINDING CASSETTE, SUB-FAMILY H, MEMBER 1"/>
    <property type="match status" value="1"/>
</dbReference>
<dbReference type="Gene3D" id="3.40.50.300">
    <property type="entry name" value="P-loop containing nucleotide triphosphate hydrolases"/>
    <property type="match status" value="1"/>
</dbReference>
<dbReference type="Pfam" id="PF00005">
    <property type="entry name" value="ABC_tran"/>
    <property type="match status" value="1"/>
</dbReference>
<dbReference type="PROSITE" id="PS50893">
    <property type="entry name" value="ABC_TRANSPORTER_2"/>
    <property type="match status" value="1"/>
</dbReference>
<keyword evidence="2 4" id="KW-0067">ATP-binding</keyword>
<sequence length="256" mass="26832">MDDSSAAVAIAGLQVKRGKALVLPHLDLQVPRGEVVGLLGPSGCGKSTLMRSIVGTQIISAGEITVLGEPAGSVGLRHRVGYMTQEASIYDDITVKTNLSYFAKILGASPSQVPDIIERTDLGSVADSMARDLSGGQRSRLSLGIALLRNPELLVLDEPTVGLDPVLRVSLWELFTDLAAGGVTLLVSSHVMDEATRCGRLILMREGRIIASDTPADLLERTGTSTAENAFLALIQGTDEAKLPPAGKHRATGATA</sequence>
<dbReference type="PANTHER" id="PTHR43038:SF3">
    <property type="entry name" value="ABC TRANSPORTER G FAMILY MEMBER 20 ISOFORM X1"/>
    <property type="match status" value="1"/>
</dbReference>
<dbReference type="SMART" id="SM00382">
    <property type="entry name" value="AAA"/>
    <property type="match status" value="1"/>
</dbReference>
<name>A0ABX1G053_9MICC</name>
<keyword evidence="5" id="KW-1185">Reference proteome</keyword>
<dbReference type="SUPFAM" id="SSF52540">
    <property type="entry name" value="P-loop containing nucleoside triphosphate hydrolases"/>
    <property type="match status" value="1"/>
</dbReference>
<evidence type="ECO:0000313" key="5">
    <source>
        <dbReference type="Proteomes" id="UP000746595"/>
    </source>
</evidence>
<evidence type="ECO:0000256" key="2">
    <source>
        <dbReference type="ARBA" id="ARBA00022840"/>
    </source>
</evidence>
<comment type="caution">
    <text evidence="4">The sequence shown here is derived from an EMBL/GenBank/DDBJ whole genome shotgun (WGS) entry which is preliminary data.</text>
</comment>
<evidence type="ECO:0000256" key="1">
    <source>
        <dbReference type="ARBA" id="ARBA00022741"/>
    </source>
</evidence>
<gene>
    <name evidence="4" type="ORF">HED64_01540</name>
</gene>
<dbReference type="InterPro" id="IPR003439">
    <property type="entry name" value="ABC_transporter-like_ATP-bd"/>
</dbReference>
<dbReference type="InterPro" id="IPR027417">
    <property type="entry name" value="P-loop_NTPase"/>
</dbReference>
<dbReference type="RefSeq" id="WP_168150353.1">
    <property type="nucleotide sequence ID" value="NZ_JAAWVT010000001.1"/>
</dbReference>
<dbReference type="Proteomes" id="UP000746595">
    <property type="component" value="Unassembled WGS sequence"/>
</dbReference>
<dbReference type="PROSITE" id="PS00211">
    <property type="entry name" value="ABC_TRANSPORTER_1"/>
    <property type="match status" value="1"/>
</dbReference>
<dbReference type="InterPro" id="IPR017871">
    <property type="entry name" value="ABC_transporter-like_CS"/>
</dbReference>
<evidence type="ECO:0000313" key="4">
    <source>
        <dbReference type="EMBL" id="NKG19388.1"/>
    </source>
</evidence>
<dbReference type="CDD" id="cd03230">
    <property type="entry name" value="ABC_DR_subfamily_A"/>
    <property type="match status" value="1"/>
</dbReference>